<organism evidence="2 3">
    <name type="scientific">Dactylosporangium salmoneum</name>
    <dbReference type="NCBI Taxonomy" id="53361"/>
    <lineage>
        <taxon>Bacteria</taxon>
        <taxon>Bacillati</taxon>
        <taxon>Actinomycetota</taxon>
        <taxon>Actinomycetes</taxon>
        <taxon>Micromonosporales</taxon>
        <taxon>Micromonosporaceae</taxon>
        <taxon>Dactylosporangium</taxon>
    </lineage>
</organism>
<feature type="transmembrane region" description="Helical" evidence="1">
    <location>
        <begin position="221"/>
        <end position="244"/>
    </location>
</feature>
<keyword evidence="3" id="KW-1185">Reference proteome</keyword>
<keyword evidence="1" id="KW-0812">Transmembrane</keyword>
<comment type="caution">
    <text evidence="2">The sequence shown here is derived from an EMBL/GenBank/DDBJ whole genome shotgun (WGS) entry which is preliminary data.</text>
</comment>
<feature type="transmembrane region" description="Helical" evidence="1">
    <location>
        <begin position="256"/>
        <end position="284"/>
    </location>
</feature>
<proteinExistence type="predicted"/>
<dbReference type="EMBL" id="BAAARV010000141">
    <property type="protein sequence ID" value="GAA2394898.1"/>
    <property type="molecule type" value="Genomic_DNA"/>
</dbReference>
<accession>A0ABP5V998</accession>
<dbReference type="RefSeq" id="WP_344620707.1">
    <property type="nucleotide sequence ID" value="NZ_BAAARV010000141.1"/>
</dbReference>
<feature type="transmembrane region" description="Helical" evidence="1">
    <location>
        <begin position="66"/>
        <end position="91"/>
    </location>
</feature>
<keyword evidence="1" id="KW-1133">Transmembrane helix</keyword>
<sequence length="345" mass="36006">MRPLQRRYARLMLAYPRAYRRTHGAEIVTTLMDAAGPDRSRPTAAEARDLLLGGLRQRFRLPVGRLVVVAAVLAALTVGALGAGVGSALGWTAARRPPTDAAVAEIAELALGTTARPIISREEHGLTYEVLVGTGRAPIGPWSAEQATDRLQAAGWAVRPARSVPTDVTYLDSGRVTHWTEESIDLVAQRDGLVLDVTVSRPPIGGKVGVLSIQPAAPAPVLPLTLLGAVAGLIAGWLLTARVGYRLRRVEPWPRFAIAGVAVVAGLLLAPCTLRSWLISGWAVTAAAGSDWHGLGGRPLPGAYTGYLGPVGPLAAGGLLLAALAVVLARLTRPAEARADPEPAG</sequence>
<protein>
    <submittedName>
        <fullName evidence="2">Uncharacterized protein</fullName>
    </submittedName>
</protein>
<reference evidence="3" key="1">
    <citation type="journal article" date="2019" name="Int. J. Syst. Evol. Microbiol.">
        <title>The Global Catalogue of Microorganisms (GCM) 10K type strain sequencing project: providing services to taxonomists for standard genome sequencing and annotation.</title>
        <authorList>
            <consortium name="The Broad Institute Genomics Platform"/>
            <consortium name="The Broad Institute Genome Sequencing Center for Infectious Disease"/>
            <person name="Wu L."/>
            <person name="Ma J."/>
        </authorList>
    </citation>
    <scope>NUCLEOTIDE SEQUENCE [LARGE SCALE GENOMIC DNA]</scope>
    <source>
        <strain evidence="3">JCM 3272</strain>
    </source>
</reference>
<keyword evidence="1" id="KW-0472">Membrane</keyword>
<evidence type="ECO:0000256" key="1">
    <source>
        <dbReference type="SAM" id="Phobius"/>
    </source>
</evidence>
<evidence type="ECO:0000313" key="2">
    <source>
        <dbReference type="EMBL" id="GAA2394898.1"/>
    </source>
</evidence>
<feature type="transmembrane region" description="Helical" evidence="1">
    <location>
        <begin position="304"/>
        <end position="329"/>
    </location>
</feature>
<gene>
    <name evidence="2" type="ORF">GCM10010170_109190</name>
</gene>
<evidence type="ECO:0000313" key="3">
    <source>
        <dbReference type="Proteomes" id="UP001501444"/>
    </source>
</evidence>
<name>A0ABP5V998_9ACTN</name>
<dbReference type="Proteomes" id="UP001501444">
    <property type="component" value="Unassembled WGS sequence"/>
</dbReference>